<accession>A0A5B7D7H9</accession>
<organism evidence="1 2">
    <name type="scientific">Portunus trituberculatus</name>
    <name type="common">Swimming crab</name>
    <name type="synonym">Neptunus trituberculatus</name>
    <dbReference type="NCBI Taxonomy" id="210409"/>
    <lineage>
        <taxon>Eukaryota</taxon>
        <taxon>Metazoa</taxon>
        <taxon>Ecdysozoa</taxon>
        <taxon>Arthropoda</taxon>
        <taxon>Crustacea</taxon>
        <taxon>Multicrustacea</taxon>
        <taxon>Malacostraca</taxon>
        <taxon>Eumalacostraca</taxon>
        <taxon>Eucarida</taxon>
        <taxon>Decapoda</taxon>
        <taxon>Pleocyemata</taxon>
        <taxon>Brachyura</taxon>
        <taxon>Eubrachyura</taxon>
        <taxon>Portunoidea</taxon>
        <taxon>Portunidae</taxon>
        <taxon>Portuninae</taxon>
        <taxon>Portunus</taxon>
    </lineage>
</organism>
<evidence type="ECO:0000313" key="1">
    <source>
        <dbReference type="EMBL" id="MPC17153.1"/>
    </source>
</evidence>
<gene>
    <name evidence="1" type="ORF">E2C01_010000</name>
</gene>
<name>A0A5B7D7H9_PORTR</name>
<keyword evidence="2" id="KW-1185">Reference proteome</keyword>
<dbReference type="EMBL" id="VSRR010000563">
    <property type="protein sequence ID" value="MPC17153.1"/>
    <property type="molecule type" value="Genomic_DNA"/>
</dbReference>
<proteinExistence type="predicted"/>
<evidence type="ECO:0000313" key="2">
    <source>
        <dbReference type="Proteomes" id="UP000324222"/>
    </source>
</evidence>
<sequence>MAPTCDSKETAKGKEKETKCLGIQSEEVRHWLAKHLRPPFRSLYTLVALSGYASQDRLISAVPLTFLIEARGGKGLCLEGKGEGGKGGGGGGAAVV</sequence>
<comment type="caution">
    <text evidence="1">The sequence shown here is derived from an EMBL/GenBank/DDBJ whole genome shotgun (WGS) entry which is preliminary data.</text>
</comment>
<dbReference type="AlphaFoldDB" id="A0A5B7D7H9"/>
<reference evidence="1 2" key="1">
    <citation type="submission" date="2019-05" db="EMBL/GenBank/DDBJ databases">
        <title>Another draft genome of Portunus trituberculatus and its Hox gene families provides insights of decapod evolution.</title>
        <authorList>
            <person name="Jeong J.-H."/>
            <person name="Song I."/>
            <person name="Kim S."/>
            <person name="Choi T."/>
            <person name="Kim D."/>
            <person name="Ryu S."/>
            <person name="Kim W."/>
        </authorList>
    </citation>
    <scope>NUCLEOTIDE SEQUENCE [LARGE SCALE GENOMIC DNA]</scope>
    <source>
        <tissue evidence="1">Muscle</tissue>
    </source>
</reference>
<protein>
    <submittedName>
        <fullName evidence="1">Uncharacterized protein</fullName>
    </submittedName>
</protein>
<dbReference type="Proteomes" id="UP000324222">
    <property type="component" value="Unassembled WGS sequence"/>
</dbReference>